<feature type="domain" description="Thiamin pyrophosphokinase thiamin-binding" evidence="6">
    <location>
        <begin position="122"/>
        <end position="204"/>
    </location>
</feature>
<dbReference type="CDD" id="cd07995">
    <property type="entry name" value="TPK"/>
    <property type="match status" value="1"/>
</dbReference>
<gene>
    <name evidence="7" type="ORF">ACFFJ2_15675</name>
</gene>
<keyword evidence="2" id="KW-0547">Nucleotide-binding</keyword>
<evidence type="ECO:0000256" key="1">
    <source>
        <dbReference type="ARBA" id="ARBA00022679"/>
    </source>
</evidence>
<keyword evidence="1 7" id="KW-0808">Transferase</keyword>
<dbReference type="RefSeq" id="WP_261519507.1">
    <property type="nucleotide sequence ID" value="NZ_JAODNW010000004.1"/>
</dbReference>
<organism evidence="7 8">
    <name type="scientific">Chelativorans intermedius</name>
    <dbReference type="NCBI Taxonomy" id="515947"/>
    <lineage>
        <taxon>Bacteria</taxon>
        <taxon>Pseudomonadati</taxon>
        <taxon>Pseudomonadota</taxon>
        <taxon>Alphaproteobacteria</taxon>
        <taxon>Hyphomicrobiales</taxon>
        <taxon>Phyllobacteriaceae</taxon>
        <taxon>Chelativorans</taxon>
    </lineage>
</organism>
<evidence type="ECO:0000256" key="2">
    <source>
        <dbReference type="ARBA" id="ARBA00022741"/>
    </source>
</evidence>
<dbReference type="NCBIfam" id="TIGR01378">
    <property type="entry name" value="thi_PPkinase"/>
    <property type="match status" value="1"/>
</dbReference>
<dbReference type="EMBL" id="JBHLXD010000030">
    <property type="protein sequence ID" value="MFC0209842.1"/>
    <property type="molecule type" value="Genomic_DNA"/>
</dbReference>
<dbReference type="PANTHER" id="PTHR41299">
    <property type="entry name" value="THIAMINE PYROPHOSPHOKINASE"/>
    <property type="match status" value="1"/>
</dbReference>
<keyword evidence="4" id="KW-0067">ATP-binding</keyword>
<dbReference type="InterPro" id="IPR007373">
    <property type="entry name" value="Thiamin_PyroPKinase_B1-bd"/>
</dbReference>
<dbReference type="InterPro" id="IPR053149">
    <property type="entry name" value="TPK"/>
</dbReference>
<sequence>MSRFAILLGGALRRTPALEARIAGARFIAADSGMRHAETLGVTPELWAGDFDSVSDRLSAAHADVPREIHPPDKDRTDGEIAVEAALRLGATSLVLVGAFGGRRVDHFYQHLAQALRLAEAGVPTVLTSGDQEGLPLTVGERQEFDYPDGTLFSILAFGALSGLTVEGAKWPLDAVEVPFGSSLTISNEVRGRLAVTLREGRALLVAHPGAEEG</sequence>
<dbReference type="InterPro" id="IPR006282">
    <property type="entry name" value="Thi_PPkinase"/>
</dbReference>
<proteinExistence type="predicted"/>
<protein>
    <recommendedName>
        <fullName evidence="5">Thiamine diphosphokinase</fullName>
        <ecNumber evidence="5">2.7.6.2</ecNumber>
    </recommendedName>
</protein>
<evidence type="ECO:0000256" key="3">
    <source>
        <dbReference type="ARBA" id="ARBA00022777"/>
    </source>
</evidence>
<evidence type="ECO:0000256" key="4">
    <source>
        <dbReference type="ARBA" id="ARBA00022840"/>
    </source>
</evidence>
<evidence type="ECO:0000313" key="8">
    <source>
        <dbReference type="Proteomes" id="UP001589755"/>
    </source>
</evidence>
<dbReference type="Pfam" id="PF04265">
    <property type="entry name" value="TPK_B1_binding"/>
    <property type="match status" value="1"/>
</dbReference>
<accession>A0ABV6DB30</accession>
<dbReference type="InterPro" id="IPR036759">
    <property type="entry name" value="TPK_catalytic_sf"/>
</dbReference>
<dbReference type="Proteomes" id="UP001589755">
    <property type="component" value="Unassembled WGS sequence"/>
</dbReference>
<dbReference type="EC" id="2.7.6.2" evidence="5"/>
<evidence type="ECO:0000256" key="5">
    <source>
        <dbReference type="NCBIfam" id="TIGR01378"/>
    </source>
</evidence>
<dbReference type="SMART" id="SM00983">
    <property type="entry name" value="TPK_B1_binding"/>
    <property type="match status" value="1"/>
</dbReference>
<evidence type="ECO:0000313" key="7">
    <source>
        <dbReference type="EMBL" id="MFC0209842.1"/>
    </source>
</evidence>
<dbReference type="GO" id="GO:0004788">
    <property type="term" value="F:thiamine diphosphokinase activity"/>
    <property type="evidence" value="ECO:0007669"/>
    <property type="project" value="UniProtKB-EC"/>
</dbReference>
<keyword evidence="8" id="KW-1185">Reference proteome</keyword>
<dbReference type="PANTHER" id="PTHR41299:SF1">
    <property type="entry name" value="THIAMINE PYROPHOSPHOKINASE"/>
    <property type="match status" value="1"/>
</dbReference>
<dbReference type="Pfam" id="PF04263">
    <property type="entry name" value="TPK_catalytic"/>
    <property type="match status" value="1"/>
</dbReference>
<reference evidence="7 8" key="1">
    <citation type="submission" date="2024-09" db="EMBL/GenBank/DDBJ databases">
        <authorList>
            <person name="Sun Q."/>
            <person name="Mori K."/>
        </authorList>
    </citation>
    <scope>NUCLEOTIDE SEQUENCE [LARGE SCALE GENOMIC DNA]</scope>
    <source>
        <strain evidence="7 8">CCM 8543</strain>
    </source>
</reference>
<dbReference type="SUPFAM" id="SSF63999">
    <property type="entry name" value="Thiamin pyrophosphokinase, catalytic domain"/>
    <property type="match status" value="1"/>
</dbReference>
<evidence type="ECO:0000259" key="6">
    <source>
        <dbReference type="SMART" id="SM00983"/>
    </source>
</evidence>
<comment type="caution">
    <text evidence="7">The sequence shown here is derived from an EMBL/GenBank/DDBJ whole genome shotgun (WGS) entry which is preliminary data.</text>
</comment>
<dbReference type="Gene3D" id="3.40.50.10240">
    <property type="entry name" value="Thiamin pyrophosphokinase, catalytic domain"/>
    <property type="match status" value="1"/>
</dbReference>
<keyword evidence="3" id="KW-0418">Kinase</keyword>
<dbReference type="SUPFAM" id="SSF63862">
    <property type="entry name" value="Thiamin pyrophosphokinase, substrate-binding domain"/>
    <property type="match status" value="1"/>
</dbReference>
<dbReference type="InterPro" id="IPR036371">
    <property type="entry name" value="TPK_B1-bd_sf"/>
</dbReference>
<dbReference type="InterPro" id="IPR007371">
    <property type="entry name" value="TPK_catalytic"/>
</dbReference>
<name>A0ABV6DB30_9HYPH</name>